<dbReference type="PANTHER" id="PTHR33204">
    <property type="entry name" value="TRANSCRIPTIONAL REGULATOR, MARR FAMILY"/>
    <property type="match status" value="1"/>
</dbReference>
<accession>A0A9D7S792</accession>
<name>A0A9D7S792_9BACT</name>
<dbReference type="Gene3D" id="1.10.10.10">
    <property type="entry name" value="Winged helix-like DNA-binding domain superfamily/Winged helix DNA-binding domain"/>
    <property type="match status" value="1"/>
</dbReference>
<keyword evidence="1" id="KW-0805">Transcription regulation</keyword>
<protein>
    <submittedName>
        <fullName evidence="5">Helix-turn-helix transcriptional regulator</fullName>
    </submittedName>
</protein>
<dbReference type="InterPro" id="IPR036388">
    <property type="entry name" value="WH-like_DNA-bd_sf"/>
</dbReference>
<comment type="caution">
    <text evidence="5">The sequence shown here is derived from an EMBL/GenBank/DDBJ whole genome shotgun (WGS) entry which is preliminary data.</text>
</comment>
<evidence type="ECO:0000256" key="1">
    <source>
        <dbReference type="ARBA" id="ARBA00023015"/>
    </source>
</evidence>
<evidence type="ECO:0000313" key="5">
    <source>
        <dbReference type="EMBL" id="MBK9716656.1"/>
    </source>
</evidence>
<dbReference type="AlphaFoldDB" id="A0A9D7S792"/>
<gene>
    <name evidence="5" type="ORF">IPO85_03910</name>
</gene>
<dbReference type="InterPro" id="IPR036390">
    <property type="entry name" value="WH_DNA-bd_sf"/>
</dbReference>
<dbReference type="GO" id="GO:0003677">
    <property type="term" value="F:DNA binding"/>
    <property type="evidence" value="ECO:0007669"/>
    <property type="project" value="UniProtKB-KW"/>
</dbReference>
<evidence type="ECO:0000256" key="2">
    <source>
        <dbReference type="ARBA" id="ARBA00023125"/>
    </source>
</evidence>
<evidence type="ECO:0000259" key="4">
    <source>
        <dbReference type="PROSITE" id="PS51118"/>
    </source>
</evidence>
<feature type="domain" description="HTH hxlR-type" evidence="4">
    <location>
        <begin position="1"/>
        <end position="78"/>
    </location>
</feature>
<sequence>MFKGKHYYGEFLTSEENIATNILADRLALLEMNGIVNKSSDPSHKQKIIYRLTPKGIDLIPILIEVIMWSAKYDKDTAVDLNFVKSVEQDKVGLIAQLTSRLIEDLNNV</sequence>
<dbReference type="PROSITE" id="PS51118">
    <property type="entry name" value="HTH_HXLR"/>
    <property type="match status" value="1"/>
</dbReference>
<keyword evidence="3" id="KW-0804">Transcription</keyword>
<dbReference type="PANTHER" id="PTHR33204:SF37">
    <property type="entry name" value="HTH-TYPE TRANSCRIPTIONAL REGULATOR YODB"/>
    <property type="match status" value="1"/>
</dbReference>
<dbReference type="Proteomes" id="UP000808349">
    <property type="component" value="Unassembled WGS sequence"/>
</dbReference>
<reference evidence="5 6" key="1">
    <citation type="submission" date="2020-10" db="EMBL/GenBank/DDBJ databases">
        <title>Connecting structure to function with the recovery of over 1000 high-quality activated sludge metagenome-assembled genomes encoding full-length rRNA genes using long-read sequencing.</title>
        <authorList>
            <person name="Singleton C.M."/>
            <person name="Petriglieri F."/>
            <person name="Kristensen J.M."/>
            <person name="Kirkegaard R.H."/>
            <person name="Michaelsen T.Y."/>
            <person name="Andersen M.H."/>
            <person name="Karst S.M."/>
            <person name="Dueholm M.S."/>
            <person name="Nielsen P.H."/>
            <person name="Albertsen M."/>
        </authorList>
    </citation>
    <scope>NUCLEOTIDE SEQUENCE [LARGE SCALE GENOMIC DNA]</scope>
    <source>
        <strain evidence="5">Ribe_18-Q3-R11-54_BAT3C.373</strain>
    </source>
</reference>
<proteinExistence type="predicted"/>
<dbReference type="SUPFAM" id="SSF46785">
    <property type="entry name" value="Winged helix' DNA-binding domain"/>
    <property type="match status" value="1"/>
</dbReference>
<evidence type="ECO:0000313" key="6">
    <source>
        <dbReference type="Proteomes" id="UP000808349"/>
    </source>
</evidence>
<organism evidence="5 6">
    <name type="scientific">Candidatus Defluviibacterium haderslevense</name>
    <dbReference type="NCBI Taxonomy" id="2981993"/>
    <lineage>
        <taxon>Bacteria</taxon>
        <taxon>Pseudomonadati</taxon>
        <taxon>Bacteroidota</taxon>
        <taxon>Saprospiria</taxon>
        <taxon>Saprospirales</taxon>
        <taxon>Saprospiraceae</taxon>
        <taxon>Candidatus Defluviibacterium</taxon>
    </lineage>
</organism>
<dbReference type="EMBL" id="JADKFW010000004">
    <property type="protein sequence ID" value="MBK9716656.1"/>
    <property type="molecule type" value="Genomic_DNA"/>
</dbReference>
<evidence type="ECO:0000256" key="3">
    <source>
        <dbReference type="ARBA" id="ARBA00023163"/>
    </source>
</evidence>
<dbReference type="InterPro" id="IPR002577">
    <property type="entry name" value="HTH_HxlR"/>
</dbReference>
<dbReference type="Pfam" id="PF01638">
    <property type="entry name" value="HxlR"/>
    <property type="match status" value="1"/>
</dbReference>
<keyword evidence="2" id="KW-0238">DNA-binding</keyword>